<dbReference type="PROSITE" id="PS51186">
    <property type="entry name" value="GNAT"/>
    <property type="match status" value="1"/>
</dbReference>
<proteinExistence type="predicted"/>
<dbReference type="GO" id="GO:0016747">
    <property type="term" value="F:acyltransferase activity, transferring groups other than amino-acyl groups"/>
    <property type="evidence" value="ECO:0007669"/>
    <property type="project" value="InterPro"/>
</dbReference>
<dbReference type="Gene3D" id="3.40.630.30">
    <property type="match status" value="1"/>
</dbReference>
<dbReference type="SUPFAM" id="SSF55729">
    <property type="entry name" value="Acyl-CoA N-acyltransferases (Nat)"/>
    <property type="match status" value="1"/>
</dbReference>
<dbReference type="InterPro" id="IPR052729">
    <property type="entry name" value="Acyl/Acetyltrans_Enzymes"/>
</dbReference>
<reference evidence="2 3" key="1">
    <citation type="submission" date="2019-06" db="EMBL/GenBank/DDBJ databases">
        <title>Sequencing the genomes of 1000 actinobacteria strains.</title>
        <authorList>
            <person name="Klenk H.-P."/>
        </authorList>
    </citation>
    <scope>NUCLEOTIDE SEQUENCE [LARGE SCALE GENOMIC DNA]</scope>
    <source>
        <strain evidence="2 3">DSM 42059</strain>
    </source>
</reference>
<feature type="domain" description="N-acetyltransferase" evidence="1">
    <location>
        <begin position="8"/>
        <end position="153"/>
    </location>
</feature>
<dbReference type="InterPro" id="IPR016181">
    <property type="entry name" value="Acyl_CoA_acyltransferase"/>
</dbReference>
<comment type="caution">
    <text evidence="2">The sequence shown here is derived from an EMBL/GenBank/DDBJ whole genome shotgun (WGS) entry which is preliminary data.</text>
</comment>
<organism evidence="2 3">
    <name type="scientific">Streptomyces brevispora</name>
    <dbReference type="NCBI Taxonomy" id="887462"/>
    <lineage>
        <taxon>Bacteria</taxon>
        <taxon>Bacillati</taxon>
        <taxon>Actinomycetota</taxon>
        <taxon>Actinomycetes</taxon>
        <taxon>Kitasatosporales</taxon>
        <taxon>Streptomycetaceae</taxon>
        <taxon>Streptomyces</taxon>
    </lineage>
</organism>
<gene>
    <name evidence="2" type="ORF">FHX80_112666</name>
</gene>
<dbReference type="EMBL" id="VIWW01000001">
    <property type="protein sequence ID" value="TWG04222.1"/>
    <property type="molecule type" value="Genomic_DNA"/>
</dbReference>
<dbReference type="InterPro" id="IPR000182">
    <property type="entry name" value="GNAT_dom"/>
</dbReference>
<evidence type="ECO:0000313" key="3">
    <source>
        <dbReference type="Proteomes" id="UP000318186"/>
    </source>
</evidence>
<protein>
    <submittedName>
        <fullName evidence="2">Acetyltransferase (GNAT) family protein</fullName>
    </submittedName>
</protein>
<dbReference type="PANTHER" id="PTHR47237">
    <property type="entry name" value="SLL0310 PROTEIN"/>
    <property type="match status" value="1"/>
</dbReference>
<dbReference type="CDD" id="cd04301">
    <property type="entry name" value="NAT_SF"/>
    <property type="match status" value="1"/>
</dbReference>
<dbReference type="Proteomes" id="UP000318186">
    <property type="component" value="Unassembled WGS sequence"/>
</dbReference>
<evidence type="ECO:0000313" key="2">
    <source>
        <dbReference type="EMBL" id="TWG04222.1"/>
    </source>
</evidence>
<dbReference type="AlphaFoldDB" id="A0A561UXX8"/>
<keyword evidence="2" id="KW-0808">Transferase</keyword>
<evidence type="ECO:0000259" key="1">
    <source>
        <dbReference type="PROSITE" id="PS51186"/>
    </source>
</evidence>
<dbReference type="Pfam" id="PF00583">
    <property type="entry name" value="Acetyltransf_1"/>
    <property type="match status" value="1"/>
</dbReference>
<dbReference type="InterPro" id="IPR041496">
    <property type="entry name" value="YitH/HolE_GNAT"/>
</dbReference>
<dbReference type="PANTHER" id="PTHR47237:SF1">
    <property type="entry name" value="SLL0310 PROTEIN"/>
    <property type="match status" value="1"/>
</dbReference>
<dbReference type="Pfam" id="PF18014">
    <property type="entry name" value="Acetyltransf_18"/>
    <property type="match status" value="1"/>
</dbReference>
<dbReference type="Gene3D" id="3.40.630.90">
    <property type="match status" value="1"/>
</dbReference>
<accession>A0A561UXX8</accession>
<sequence length="286" mass="30423">MGCSVPTFEITTASADDIRMMADWAHAEGWNPGLTDGQAFFAADPCGFLIGRLDGAPVSCVSVIRYGSGFGFLGFYLTRPERRGQGYGSRLWATGTARLSGRNTGLDGMVEQQANYRRSGFRPAWTNMRYEGLVPVDIAPPPGVTLVDARTLPFGQVTAYDRRFFPAERDGFLAAWTTAPGRTALIALREGEVQGLAVLRACRTSSRIGPLYAATPETAAALVSALAATDPSAPVAVDVPDVNPAAVRLAEQLGLTPSFETARMYTGPTPDVDHTGLFGITSLELG</sequence>
<name>A0A561UXX8_9ACTN</name>